<keyword evidence="2" id="KW-1185">Reference proteome</keyword>
<evidence type="ECO:0000313" key="2">
    <source>
        <dbReference type="Proteomes" id="UP000539075"/>
    </source>
</evidence>
<name>A0A7W8C4B8_9BACT</name>
<sequence length="113" mass="12117">MSKTLITVDNLQDYVTGNRLTMDGSKILTAGARDELTRRGIEVTWADAPAESCCGCGCGDHKAESATACHSPEQEELLIGVAAIIKQHYNITDPEELKKVTLETVAAINGGFH</sequence>
<comment type="caution">
    <text evidence="1">The sequence shown here is derived from an EMBL/GenBank/DDBJ whole genome shotgun (WGS) entry which is preliminary data.</text>
</comment>
<proteinExistence type="predicted"/>
<dbReference type="AlphaFoldDB" id="A0A7W8C4B8"/>
<protein>
    <submittedName>
        <fullName evidence="1">Uncharacterized protein</fullName>
    </submittedName>
</protein>
<dbReference type="EMBL" id="JACHGO010000006">
    <property type="protein sequence ID" value="MBB5144207.1"/>
    <property type="molecule type" value="Genomic_DNA"/>
</dbReference>
<organism evidence="1 2">
    <name type="scientific">Desulfovibrio intestinalis</name>
    <dbReference type="NCBI Taxonomy" id="58621"/>
    <lineage>
        <taxon>Bacteria</taxon>
        <taxon>Pseudomonadati</taxon>
        <taxon>Thermodesulfobacteriota</taxon>
        <taxon>Desulfovibrionia</taxon>
        <taxon>Desulfovibrionales</taxon>
        <taxon>Desulfovibrionaceae</taxon>
        <taxon>Desulfovibrio</taxon>
    </lineage>
</organism>
<accession>A0A7W8C4B8</accession>
<evidence type="ECO:0000313" key="1">
    <source>
        <dbReference type="EMBL" id="MBB5144207.1"/>
    </source>
</evidence>
<dbReference type="RefSeq" id="WP_183720679.1">
    <property type="nucleotide sequence ID" value="NZ_JACHGO010000006.1"/>
</dbReference>
<reference evidence="1 2" key="1">
    <citation type="submission" date="2020-08" db="EMBL/GenBank/DDBJ databases">
        <title>Genomic Encyclopedia of Type Strains, Phase IV (KMG-IV): sequencing the most valuable type-strain genomes for metagenomic binning, comparative biology and taxonomic classification.</title>
        <authorList>
            <person name="Goeker M."/>
        </authorList>
    </citation>
    <scope>NUCLEOTIDE SEQUENCE [LARGE SCALE GENOMIC DNA]</scope>
    <source>
        <strain evidence="1 2">DSM 11275</strain>
    </source>
</reference>
<gene>
    <name evidence="1" type="ORF">HNQ38_002315</name>
</gene>
<dbReference type="Proteomes" id="UP000539075">
    <property type="component" value="Unassembled WGS sequence"/>
</dbReference>